<evidence type="ECO:0000313" key="2">
    <source>
        <dbReference type="EMBL" id="RRT48485.1"/>
    </source>
</evidence>
<dbReference type="EMBL" id="AMZH03013932">
    <property type="protein sequence ID" value="RRT48485.1"/>
    <property type="molecule type" value="Genomic_DNA"/>
</dbReference>
<accession>A0A426Y9T9</accession>
<protein>
    <submittedName>
        <fullName evidence="2">Uncharacterized protein</fullName>
    </submittedName>
</protein>
<sequence length="129" mass="14609">MKYFYTFQGPFLVALRITFSARFALSGDKSRYRVVRTGPLADRYVDCPLSGSTVEIDRKLIVDGRFRPVLAEGGRNKKREKNLVPQCVALPQFPRAICRLRAKNRLRDPSPPAGDFFTGGRFAGRRNEA</sequence>
<evidence type="ECO:0000256" key="1">
    <source>
        <dbReference type="SAM" id="MobiDB-lite"/>
    </source>
</evidence>
<dbReference type="AlphaFoldDB" id="A0A426Y9T9"/>
<reference evidence="2 3" key="1">
    <citation type="journal article" date="2014" name="Agronomy (Basel)">
        <title>A Draft Genome Sequence for Ensete ventricosum, the Drought-Tolerant Tree Against Hunger.</title>
        <authorList>
            <person name="Harrison J."/>
            <person name="Moore K.A."/>
            <person name="Paszkiewicz K."/>
            <person name="Jones T."/>
            <person name="Grant M."/>
            <person name="Ambacheew D."/>
            <person name="Muzemil S."/>
            <person name="Studholme D.J."/>
        </authorList>
    </citation>
    <scope>NUCLEOTIDE SEQUENCE [LARGE SCALE GENOMIC DNA]</scope>
</reference>
<evidence type="ECO:0000313" key="3">
    <source>
        <dbReference type="Proteomes" id="UP000287651"/>
    </source>
</evidence>
<organism evidence="2 3">
    <name type="scientific">Ensete ventricosum</name>
    <name type="common">Abyssinian banana</name>
    <name type="synonym">Musa ensete</name>
    <dbReference type="NCBI Taxonomy" id="4639"/>
    <lineage>
        <taxon>Eukaryota</taxon>
        <taxon>Viridiplantae</taxon>
        <taxon>Streptophyta</taxon>
        <taxon>Embryophyta</taxon>
        <taxon>Tracheophyta</taxon>
        <taxon>Spermatophyta</taxon>
        <taxon>Magnoliopsida</taxon>
        <taxon>Liliopsida</taxon>
        <taxon>Zingiberales</taxon>
        <taxon>Musaceae</taxon>
        <taxon>Ensete</taxon>
    </lineage>
</organism>
<name>A0A426Y9T9_ENSVE</name>
<feature type="non-terminal residue" evidence="2">
    <location>
        <position position="129"/>
    </location>
</feature>
<gene>
    <name evidence="2" type="ORF">B296_00040097</name>
</gene>
<feature type="region of interest" description="Disordered" evidence="1">
    <location>
        <begin position="109"/>
        <end position="129"/>
    </location>
</feature>
<dbReference type="Proteomes" id="UP000287651">
    <property type="component" value="Unassembled WGS sequence"/>
</dbReference>
<comment type="caution">
    <text evidence="2">The sequence shown here is derived from an EMBL/GenBank/DDBJ whole genome shotgun (WGS) entry which is preliminary data.</text>
</comment>
<proteinExistence type="predicted"/>